<dbReference type="STRING" id="910347.SAMN05421773_108184"/>
<sequence>MSEESGAPGVRSAMAWLSAAAAEPRACRRAWERDPLGVVLLPAGRRWDVLVLPAGIGHATLEVLSGVAVPTGPVLADRDARVGFFVPPGTAGRWVGTGVRPAGRGSWIVVPHPGRISGGVHWLVPPDGSGLLTDPGVLELAMHEAAARVRITGLGAWAGGARPRAEPRPEPSPEPRPGPEPETEG</sequence>
<gene>
    <name evidence="2" type="ORF">SAMN05421773_108184</name>
</gene>
<dbReference type="OrthoDB" id="3852429at2"/>
<name>A0A1I1NV65_9ACTN</name>
<dbReference type="EMBL" id="FOLM01000008">
    <property type="protein sequence ID" value="SFD01499.1"/>
    <property type="molecule type" value="Genomic_DNA"/>
</dbReference>
<proteinExistence type="predicted"/>
<evidence type="ECO:0000256" key="1">
    <source>
        <dbReference type="SAM" id="MobiDB-lite"/>
    </source>
</evidence>
<keyword evidence="3" id="KW-1185">Reference proteome</keyword>
<feature type="region of interest" description="Disordered" evidence="1">
    <location>
        <begin position="156"/>
        <end position="185"/>
    </location>
</feature>
<reference evidence="2 3" key="1">
    <citation type="submission" date="2016-10" db="EMBL/GenBank/DDBJ databases">
        <authorList>
            <person name="de Groot N.N."/>
        </authorList>
    </citation>
    <scope>NUCLEOTIDE SEQUENCE [LARGE SCALE GENOMIC DNA]</scope>
    <source>
        <strain evidence="2 3">CGMCC 4.5739</strain>
    </source>
</reference>
<protein>
    <recommendedName>
        <fullName evidence="4">Bifunctional DNA primase/polymerase, N-terminal</fullName>
    </recommendedName>
</protein>
<organism evidence="2 3">
    <name type="scientific">Streptomyces aidingensis</name>
    <dbReference type="NCBI Taxonomy" id="910347"/>
    <lineage>
        <taxon>Bacteria</taxon>
        <taxon>Bacillati</taxon>
        <taxon>Actinomycetota</taxon>
        <taxon>Actinomycetes</taxon>
        <taxon>Kitasatosporales</taxon>
        <taxon>Streptomycetaceae</taxon>
        <taxon>Streptomyces</taxon>
    </lineage>
</organism>
<evidence type="ECO:0008006" key="4">
    <source>
        <dbReference type="Google" id="ProtNLM"/>
    </source>
</evidence>
<evidence type="ECO:0000313" key="3">
    <source>
        <dbReference type="Proteomes" id="UP000199207"/>
    </source>
</evidence>
<dbReference type="AlphaFoldDB" id="A0A1I1NV65"/>
<dbReference type="Proteomes" id="UP000199207">
    <property type="component" value="Unassembled WGS sequence"/>
</dbReference>
<evidence type="ECO:0000313" key="2">
    <source>
        <dbReference type="EMBL" id="SFD01499.1"/>
    </source>
</evidence>
<accession>A0A1I1NV65</accession>
<feature type="compositionally biased region" description="Basic and acidic residues" evidence="1">
    <location>
        <begin position="163"/>
        <end position="179"/>
    </location>
</feature>